<dbReference type="GO" id="GO:0006511">
    <property type="term" value="P:ubiquitin-dependent protein catabolic process"/>
    <property type="evidence" value="ECO:0007669"/>
    <property type="project" value="TreeGrafter"/>
</dbReference>
<dbReference type="Pfam" id="PF17123">
    <property type="entry name" value="zf-RING_11"/>
    <property type="match status" value="1"/>
</dbReference>
<dbReference type="Proteomes" id="UP001141552">
    <property type="component" value="Unassembled WGS sequence"/>
</dbReference>
<gene>
    <name evidence="6" type="ORF">Tsubulata_043681</name>
</gene>
<evidence type="ECO:0000256" key="1">
    <source>
        <dbReference type="ARBA" id="ARBA00022723"/>
    </source>
</evidence>
<dbReference type="GO" id="GO:0008270">
    <property type="term" value="F:zinc ion binding"/>
    <property type="evidence" value="ECO:0007669"/>
    <property type="project" value="UniProtKB-KW"/>
</dbReference>
<protein>
    <recommendedName>
        <fullName evidence="5">RING-type domain-containing protein</fullName>
    </recommendedName>
</protein>
<evidence type="ECO:0000259" key="5">
    <source>
        <dbReference type="PROSITE" id="PS50089"/>
    </source>
</evidence>
<sequence length="188" mass="21231">MFLPANEYRALVAVKPIVNIIKREVISLVEEETMATSVPIWNVILSHIRTRVIFPTIFWNQISDIIADSAMDKSLKEYLMFQLWSAFGDMAERVITMESAQEVMSRPKPAAASAIKALPKYLLTSSGDDAMMCVICMEEITIGSTFTMMPCSHEFHRPCIKQWLAAICAHCADSSCIQWRKKSIEGLH</sequence>
<dbReference type="Gene3D" id="3.30.40.10">
    <property type="entry name" value="Zinc/RING finger domain, C3HC4 (zinc finger)"/>
    <property type="match status" value="1"/>
</dbReference>
<proteinExistence type="predicted"/>
<organism evidence="6 7">
    <name type="scientific">Turnera subulata</name>
    <dbReference type="NCBI Taxonomy" id="218843"/>
    <lineage>
        <taxon>Eukaryota</taxon>
        <taxon>Viridiplantae</taxon>
        <taxon>Streptophyta</taxon>
        <taxon>Embryophyta</taxon>
        <taxon>Tracheophyta</taxon>
        <taxon>Spermatophyta</taxon>
        <taxon>Magnoliopsida</taxon>
        <taxon>eudicotyledons</taxon>
        <taxon>Gunneridae</taxon>
        <taxon>Pentapetalae</taxon>
        <taxon>rosids</taxon>
        <taxon>fabids</taxon>
        <taxon>Malpighiales</taxon>
        <taxon>Passifloraceae</taxon>
        <taxon>Turnera</taxon>
    </lineage>
</organism>
<dbReference type="GO" id="GO:0005634">
    <property type="term" value="C:nucleus"/>
    <property type="evidence" value="ECO:0007669"/>
    <property type="project" value="TreeGrafter"/>
</dbReference>
<dbReference type="InterPro" id="IPR001841">
    <property type="entry name" value="Znf_RING"/>
</dbReference>
<reference evidence="6" key="2">
    <citation type="journal article" date="2023" name="Plants (Basel)">
        <title>Annotation of the Turnera subulata (Passifloraceae) Draft Genome Reveals the S-Locus Evolved after the Divergence of Turneroideae from Passifloroideae in a Stepwise Manner.</title>
        <authorList>
            <person name="Henning P.M."/>
            <person name="Roalson E.H."/>
            <person name="Mir W."/>
            <person name="McCubbin A.G."/>
            <person name="Shore J.S."/>
        </authorList>
    </citation>
    <scope>NUCLEOTIDE SEQUENCE</scope>
    <source>
        <strain evidence="6">F60SS</strain>
    </source>
</reference>
<keyword evidence="1" id="KW-0479">Metal-binding</keyword>
<dbReference type="OrthoDB" id="1916372at2759"/>
<dbReference type="InterPro" id="IPR051834">
    <property type="entry name" value="RING_finger_E3_ligase"/>
</dbReference>
<dbReference type="GO" id="GO:0061630">
    <property type="term" value="F:ubiquitin protein ligase activity"/>
    <property type="evidence" value="ECO:0007669"/>
    <property type="project" value="TreeGrafter"/>
</dbReference>
<dbReference type="EMBL" id="JAKUCV010005089">
    <property type="protein sequence ID" value="KAJ4832733.1"/>
    <property type="molecule type" value="Genomic_DNA"/>
</dbReference>
<dbReference type="PROSITE" id="PS50089">
    <property type="entry name" value="ZF_RING_2"/>
    <property type="match status" value="1"/>
</dbReference>
<evidence type="ECO:0000313" key="7">
    <source>
        <dbReference type="Proteomes" id="UP001141552"/>
    </source>
</evidence>
<dbReference type="PANTHER" id="PTHR45931">
    <property type="entry name" value="SI:CH211-59O9.10"/>
    <property type="match status" value="1"/>
</dbReference>
<dbReference type="SUPFAM" id="SSF57850">
    <property type="entry name" value="RING/U-box"/>
    <property type="match status" value="1"/>
</dbReference>
<comment type="caution">
    <text evidence="6">The sequence shown here is derived from an EMBL/GenBank/DDBJ whole genome shotgun (WGS) entry which is preliminary data.</text>
</comment>
<dbReference type="InterPro" id="IPR013083">
    <property type="entry name" value="Znf_RING/FYVE/PHD"/>
</dbReference>
<dbReference type="AlphaFoldDB" id="A0A9Q0FJV0"/>
<feature type="domain" description="RING-type" evidence="5">
    <location>
        <begin position="133"/>
        <end position="171"/>
    </location>
</feature>
<reference evidence="6" key="1">
    <citation type="submission" date="2022-02" db="EMBL/GenBank/DDBJ databases">
        <authorList>
            <person name="Henning P.M."/>
            <person name="McCubbin A.G."/>
            <person name="Shore J.S."/>
        </authorList>
    </citation>
    <scope>NUCLEOTIDE SEQUENCE</scope>
    <source>
        <strain evidence="6">F60SS</strain>
        <tissue evidence="6">Leaves</tissue>
    </source>
</reference>
<evidence type="ECO:0000256" key="2">
    <source>
        <dbReference type="ARBA" id="ARBA00022771"/>
    </source>
</evidence>
<name>A0A9Q0FJV0_9ROSI</name>
<dbReference type="SMART" id="SM00184">
    <property type="entry name" value="RING"/>
    <property type="match status" value="1"/>
</dbReference>
<dbReference type="PANTHER" id="PTHR45931:SF16">
    <property type="entry name" value="RING_U-BOX SUPERFAMILY PROTEIN"/>
    <property type="match status" value="1"/>
</dbReference>
<accession>A0A9Q0FJV0</accession>
<dbReference type="CDD" id="cd16448">
    <property type="entry name" value="RING-H2"/>
    <property type="match status" value="1"/>
</dbReference>
<evidence type="ECO:0000313" key="6">
    <source>
        <dbReference type="EMBL" id="KAJ4832733.1"/>
    </source>
</evidence>
<keyword evidence="2 4" id="KW-0863">Zinc-finger</keyword>
<keyword evidence="3" id="KW-0862">Zinc</keyword>
<evidence type="ECO:0000256" key="3">
    <source>
        <dbReference type="ARBA" id="ARBA00022833"/>
    </source>
</evidence>
<evidence type="ECO:0000256" key="4">
    <source>
        <dbReference type="PROSITE-ProRule" id="PRU00175"/>
    </source>
</evidence>
<keyword evidence="7" id="KW-1185">Reference proteome</keyword>